<protein>
    <submittedName>
        <fullName evidence="1">WD40 repeat-like protein</fullName>
    </submittedName>
</protein>
<accession>A0AAV4M1P6</accession>
<dbReference type="RefSeq" id="XP_067718481.1">
    <property type="nucleotide sequence ID" value="XM_067862380.1"/>
</dbReference>
<dbReference type="GeneID" id="94197893"/>
<evidence type="ECO:0000313" key="1">
    <source>
        <dbReference type="EMBL" id="GIX66412.1"/>
    </source>
</evidence>
<comment type="caution">
    <text evidence="1">The sequence shown here is derived from an EMBL/GenBank/DDBJ whole genome shotgun (WGS) entry which is preliminary data.</text>
</comment>
<gene>
    <name evidence="1" type="ORF">BcabD6B2_58480</name>
</gene>
<dbReference type="AlphaFoldDB" id="A0AAV4M1P6"/>
<keyword evidence="2" id="KW-1185">Reference proteome</keyword>
<evidence type="ECO:0000313" key="2">
    <source>
        <dbReference type="Proteomes" id="UP001497744"/>
    </source>
</evidence>
<name>A0AAV4M1P6_BABCB</name>
<dbReference type="Proteomes" id="UP001497744">
    <property type="component" value="Unassembled WGS sequence"/>
</dbReference>
<sequence>MSTGHKCCGCDTRVDELAAMLRKIERTFSSRLRSYPRHGRKTTPSRYVALLAESIKYVYNERNPFLPIEKENKCVTLIMQLIDKMHSSSKNENQVDEAPIITCDSATGGNEHVDNHEKESFVRSPIPPPPVITKRYTDVSSMIQTRSGTSPYMYCQTPEEAEWSWMYARSQARNYPHARQVSESHCGLSIYDIQAKTAVSRGDTDDDYNLIRDYNEFDSEVIGYANWTFHLMRLQKRMTDGMMSKLRAITVDARKCRFWTDRVEVEGEGRVRLHVAHRFYLML</sequence>
<dbReference type="EMBL" id="BPLF01000006">
    <property type="protein sequence ID" value="GIX66412.1"/>
    <property type="molecule type" value="Genomic_DNA"/>
</dbReference>
<organism evidence="1 2">
    <name type="scientific">Babesia caballi</name>
    <dbReference type="NCBI Taxonomy" id="5871"/>
    <lineage>
        <taxon>Eukaryota</taxon>
        <taxon>Sar</taxon>
        <taxon>Alveolata</taxon>
        <taxon>Apicomplexa</taxon>
        <taxon>Aconoidasida</taxon>
        <taxon>Piroplasmida</taxon>
        <taxon>Babesiidae</taxon>
        <taxon>Babesia</taxon>
    </lineage>
</organism>
<reference evidence="1 2" key="1">
    <citation type="submission" date="2021-06" db="EMBL/GenBank/DDBJ databases">
        <title>Genome sequence of Babesia caballi.</title>
        <authorList>
            <person name="Yamagishi J."/>
            <person name="Kidaka T."/>
            <person name="Ochi A."/>
        </authorList>
    </citation>
    <scope>NUCLEOTIDE SEQUENCE [LARGE SCALE GENOMIC DNA]</scope>
    <source>
        <strain evidence="1">USDA-D6B2</strain>
    </source>
</reference>
<proteinExistence type="predicted"/>